<accession>A0ABW4JGG8</accession>
<dbReference type="SUPFAM" id="SSF51604">
    <property type="entry name" value="Enolase C-terminal domain-like"/>
    <property type="match status" value="1"/>
</dbReference>
<dbReference type="CDD" id="cd03316">
    <property type="entry name" value="MR_like"/>
    <property type="match status" value="1"/>
</dbReference>
<evidence type="ECO:0000313" key="5">
    <source>
        <dbReference type="Proteomes" id="UP001597079"/>
    </source>
</evidence>
<dbReference type="Pfam" id="PF02746">
    <property type="entry name" value="MR_MLE_N"/>
    <property type="match status" value="1"/>
</dbReference>
<dbReference type="SUPFAM" id="SSF54826">
    <property type="entry name" value="Enolase N-terminal domain-like"/>
    <property type="match status" value="1"/>
</dbReference>
<comment type="caution">
    <text evidence="4">The sequence shown here is derived from an EMBL/GenBank/DDBJ whole genome shotgun (WGS) entry which is preliminary data.</text>
</comment>
<dbReference type="Pfam" id="PF13378">
    <property type="entry name" value="MR_MLE_C"/>
    <property type="match status" value="1"/>
</dbReference>
<sequence>MKIVNVEPIVLQVPLDAPVVTSFGTMTSRTSVLVRVEADTGEYGIGEMWNNFPSWGLYEKLTTLKYGTAPLLIGEDPTQITKIHDKLLRALTVMGLQWGALGPIYHSVSGLDIALWDLLGKHRGQSVAELLGGPIQQSVEVYASGLGPGPFAELVEQQLAVGVNAFKLKVGKDEQQDLVNLQQIRSLVPPSARIMIDANQAWDRATAIRALQRYRDFDLTWIEEPLRCDDYEGLPIVRAQAGVPIAAGENIYGVRQARMVMEKHGVDVIQPDLSKQGGITTSRSIVEMAASWEVPYAPHFLGGAVCLAASIHFAAALPGNMILEFDANPNPLRERLFTKSMQVVDGRIAVPNEPGLGFALDDEFVQFHQIQLTDISF</sequence>
<dbReference type="InterPro" id="IPR013342">
    <property type="entry name" value="Mandelate_racemase_C"/>
</dbReference>
<gene>
    <name evidence="4" type="ORF">ACFSB2_08645</name>
</gene>
<reference evidence="5" key="1">
    <citation type="journal article" date="2019" name="Int. J. Syst. Evol. Microbiol.">
        <title>The Global Catalogue of Microorganisms (GCM) 10K type strain sequencing project: providing services to taxonomists for standard genome sequencing and annotation.</title>
        <authorList>
            <consortium name="The Broad Institute Genomics Platform"/>
            <consortium name="The Broad Institute Genome Sequencing Center for Infectious Disease"/>
            <person name="Wu L."/>
            <person name="Ma J."/>
        </authorList>
    </citation>
    <scope>NUCLEOTIDE SEQUENCE [LARGE SCALE GENOMIC DNA]</scope>
    <source>
        <strain evidence="5">CGMCC 1.12286</strain>
    </source>
</reference>
<name>A0ABW4JGG8_9BACL</name>
<dbReference type="InterPro" id="IPR029065">
    <property type="entry name" value="Enolase_C-like"/>
</dbReference>
<dbReference type="Proteomes" id="UP001597079">
    <property type="component" value="Unassembled WGS sequence"/>
</dbReference>
<dbReference type="EMBL" id="JBHUCX010000021">
    <property type="protein sequence ID" value="MFD1674766.1"/>
    <property type="molecule type" value="Genomic_DNA"/>
</dbReference>
<protein>
    <submittedName>
        <fullName evidence="4">Mandelate racemase/muconate lactonizing enzyme family protein</fullName>
    </submittedName>
</protein>
<organism evidence="4 5">
    <name type="scientific">Alicyclobacillus fodiniaquatilis</name>
    <dbReference type="NCBI Taxonomy" id="1661150"/>
    <lineage>
        <taxon>Bacteria</taxon>
        <taxon>Bacillati</taxon>
        <taxon>Bacillota</taxon>
        <taxon>Bacilli</taxon>
        <taxon>Bacillales</taxon>
        <taxon>Alicyclobacillaceae</taxon>
        <taxon>Alicyclobacillus</taxon>
    </lineage>
</organism>
<dbReference type="InterPro" id="IPR036849">
    <property type="entry name" value="Enolase-like_C_sf"/>
</dbReference>
<keyword evidence="2" id="KW-0456">Lyase</keyword>
<dbReference type="SFLD" id="SFLDG00179">
    <property type="entry name" value="mandelate_racemase"/>
    <property type="match status" value="1"/>
</dbReference>
<dbReference type="Gene3D" id="3.30.390.10">
    <property type="entry name" value="Enolase-like, N-terminal domain"/>
    <property type="match status" value="1"/>
</dbReference>
<evidence type="ECO:0000256" key="1">
    <source>
        <dbReference type="ARBA" id="ARBA00022723"/>
    </source>
</evidence>
<dbReference type="SFLD" id="SFLDS00001">
    <property type="entry name" value="Enolase"/>
    <property type="match status" value="1"/>
</dbReference>
<evidence type="ECO:0000313" key="4">
    <source>
        <dbReference type="EMBL" id="MFD1674766.1"/>
    </source>
</evidence>
<proteinExistence type="predicted"/>
<evidence type="ECO:0000256" key="2">
    <source>
        <dbReference type="ARBA" id="ARBA00023239"/>
    </source>
</evidence>
<dbReference type="Gene3D" id="3.20.20.120">
    <property type="entry name" value="Enolase-like C-terminal domain"/>
    <property type="match status" value="1"/>
</dbReference>
<keyword evidence="1" id="KW-0479">Metal-binding</keyword>
<dbReference type="InterPro" id="IPR029017">
    <property type="entry name" value="Enolase-like_N"/>
</dbReference>
<dbReference type="PANTHER" id="PTHR48080">
    <property type="entry name" value="D-GALACTONATE DEHYDRATASE-RELATED"/>
    <property type="match status" value="1"/>
</dbReference>
<keyword evidence="5" id="KW-1185">Reference proteome</keyword>
<feature type="domain" description="Mandelate racemase/muconate lactonizing enzyme C-terminal" evidence="3">
    <location>
        <begin position="148"/>
        <end position="244"/>
    </location>
</feature>
<dbReference type="RefSeq" id="WP_377942640.1">
    <property type="nucleotide sequence ID" value="NZ_JBHUCX010000021.1"/>
</dbReference>
<dbReference type="InterPro" id="IPR034593">
    <property type="entry name" value="DgoD-like"/>
</dbReference>
<dbReference type="SMART" id="SM00922">
    <property type="entry name" value="MR_MLE"/>
    <property type="match status" value="1"/>
</dbReference>
<dbReference type="PANTHER" id="PTHR48080:SF2">
    <property type="entry name" value="D-GALACTONATE DEHYDRATASE"/>
    <property type="match status" value="1"/>
</dbReference>
<evidence type="ECO:0000259" key="3">
    <source>
        <dbReference type="SMART" id="SM00922"/>
    </source>
</evidence>
<dbReference type="InterPro" id="IPR013341">
    <property type="entry name" value="Mandelate_racemase_N_dom"/>
</dbReference>